<feature type="compositionally biased region" description="Acidic residues" evidence="2">
    <location>
        <begin position="8"/>
        <end position="25"/>
    </location>
</feature>
<dbReference type="SUPFAM" id="SSF57667">
    <property type="entry name" value="beta-beta-alpha zinc fingers"/>
    <property type="match status" value="1"/>
</dbReference>
<evidence type="ECO:0000256" key="2">
    <source>
        <dbReference type="SAM" id="MobiDB-lite"/>
    </source>
</evidence>
<feature type="domain" description="C2H2-type" evidence="3">
    <location>
        <begin position="30"/>
        <end position="58"/>
    </location>
</feature>
<keyword evidence="5" id="KW-1185">Reference proteome</keyword>
<dbReference type="Gene3D" id="3.30.160.60">
    <property type="entry name" value="Classic Zinc Finger"/>
    <property type="match status" value="1"/>
</dbReference>
<evidence type="ECO:0000256" key="1">
    <source>
        <dbReference type="PROSITE-ProRule" id="PRU00042"/>
    </source>
</evidence>
<dbReference type="EMBL" id="JAWQEG010003302">
    <property type="protein sequence ID" value="KAK3866971.1"/>
    <property type="molecule type" value="Genomic_DNA"/>
</dbReference>
<protein>
    <recommendedName>
        <fullName evidence="3">C2H2-type domain-containing protein</fullName>
    </recommendedName>
</protein>
<comment type="caution">
    <text evidence="4">The sequence shown here is derived from an EMBL/GenBank/DDBJ whole genome shotgun (WGS) entry which is preliminary data.</text>
</comment>
<dbReference type="InterPro" id="IPR013087">
    <property type="entry name" value="Znf_C2H2_type"/>
</dbReference>
<name>A0AAE1F4Q1_PETCI</name>
<keyword evidence="1" id="KW-0863">Zinc-finger</keyword>
<reference evidence="4" key="1">
    <citation type="submission" date="2023-10" db="EMBL/GenBank/DDBJ databases">
        <title>Genome assemblies of two species of porcelain crab, Petrolisthes cinctipes and Petrolisthes manimaculis (Anomura: Porcellanidae).</title>
        <authorList>
            <person name="Angst P."/>
        </authorList>
    </citation>
    <scope>NUCLEOTIDE SEQUENCE</scope>
    <source>
        <strain evidence="4">PB745_01</strain>
        <tissue evidence="4">Gill</tissue>
    </source>
</reference>
<sequence length="153" mass="16654">MIVIASVDNDEDDYGDDDDDDDDDDDKNKRSCGFCGKIFSTVGSRRRHERDRHVDPGSLPCHLCGKWCKNRGALIKHRSTVHRPAIPPGPDPAPAPVLVHTPCVPHNSATPLLPAPPPITAPPLSPPLPLDTFEGDPLVGLGGELERAYHQFM</sequence>
<evidence type="ECO:0000259" key="3">
    <source>
        <dbReference type="PROSITE" id="PS50157"/>
    </source>
</evidence>
<dbReference type="PROSITE" id="PS50157">
    <property type="entry name" value="ZINC_FINGER_C2H2_2"/>
    <property type="match status" value="2"/>
</dbReference>
<accession>A0AAE1F4Q1</accession>
<proteinExistence type="predicted"/>
<keyword evidence="1" id="KW-0862">Zinc</keyword>
<dbReference type="SMART" id="SM00355">
    <property type="entry name" value="ZnF_C2H2"/>
    <property type="match status" value="2"/>
</dbReference>
<dbReference type="GO" id="GO:0008270">
    <property type="term" value="F:zinc ion binding"/>
    <property type="evidence" value="ECO:0007669"/>
    <property type="project" value="UniProtKB-KW"/>
</dbReference>
<feature type="region of interest" description="Disordered" evidence="2">
    <location>
        <begin position="1"/>
        <end position="30"/>
    </location>
</feature>
<gene>
    <name evidence="4" type="ORF">Pcinc_027528</name>
</gene>
<organism evidence="4 5">
    <name type="scientific">Petrolisthes cinctipes</name>
    <name type="common">Flat porcelain crab</name>
    <dbReference type="NCBI Taxonomy" id="88211"/>
    <lineage>
        <taxon>Eukaryota</taxon>
        <taxon>Metazoa</taxon>
        <taxon>Ecdysozoa</taxon>
        <taxon>Arthropoda</taxon>
        <taxon>Crustacea</taxon>
        <taxon>Multicrustacea</taxon>
        <taxon>Malacostraca</taxon>
        <taxon>Eumalacostraca</taxon>
        <taxon>Eucarida</taxon>
        <taxon>Decapoda</taxon>
        <taxon>Pleocyemata</taxon>
        <taxon>Anomura</taxon>
        <taxon>Galatheoidea</taxon>
        <taxon>Porcellanidae</taxon>
        <taxon>Petrolisthes</taxon>
    </lineage>
</organism>
<dbReference type="InterPro" id="IPR036236">
    <property type="entry name" value="Znf_C2H2_sf"/>
</dbReference>
<evidence type="ECO:0000313" key="5">
    <source>
        <dbReference type="Proteomes" id="UP001286313"/>
    </source>
</evidence>
<feature type="domain" description="C2H2-type" evidence="3">
    <location>
        <begin position="59"/>
        <end position="87"/>
    </location>
</feature>
<keyword evidence="1" id="KW-0479">Metal-binding</keyword>
<dbReference type="Proteomes" id="UP001286313">
    <property type="component" value="Unassembled WGS sequence"/>
</dbReference>
<dbReference type="AlphaFoldDB" id="A0AAE1F4Q1"/>
<evidence type="ECO:0000313" key="4">
    <source>
        <dbReference type="EMBL" id="KAK3866971.1"/>
    </source>
</evidence>
<dbReference type="PROSITE" id="PS00028">
    <property type="entry name" value="ZINC_FINGER_C2H2_1"/>
    <property type="match status" value="2"/>
</dbReference>